<feature type="compositionally biased region" description="Low complexity" evidence="1">
    <location>
        <begin position="49"/>
        <end position="71"/>
    </location>
</feature>
<evidence type="ECO:0000256" key="1">
    <source>
        <dbReference type="SAM" id="MobiDB-lite"/>
    </source>
</evidence>
<evidence type="ECO:0000313" key="2">
    <source>
        <dbReference type="EMBL" id="URE16564.1"/>
    </source>
</evidence>
<reference evidence="2" key="1">
    <citation type="submission" date="2022-05" db="EMBL/GenBank/DDBJ databases">
        <title>The Musa troglodytarum L. genome provides insights into the mechanism of non-climacteric behaviour and enrichment of carotenoids.</title>
        <authorList>
            <person name="Wang J."/>
        </authorList>
    </citation>
    <scope>NUCLEOTIDE SEQUENCE</scope>
    <source>
        <tissue evidence="2">Leaf</tissue>
    </source>
</reference>
<name>A0A9E7KHB9_9LILI</name>
<proteinExistence type="predicted"/>
<evidence type="ECO:0000313" key="3">
    <source>
        <dbReference type="Proteomes" id="UP001055439"/>
    </source>
</evidence>
<dbReference type="Proteomes" id="UP001055439">
    <property type="component" value="Chromosome 7"/>
</dbReference>
<dbReference type="AlphaFoldDB" id="A0A9E7KHB9"/>
<keyword evidence="3" id="KW-1185">Reference proteome</keyword>
<accession>A0A9E7KHB9</accession>
<feature type="region of interest" description="Disordered" evidence="1">
    <location>
        <begin position="1"/>
        <end position="83"/>
    </location>
</feature>
<dbReference type="OrthoDB" id="650965at2759"/>
<organism evidence="2 3">
    <name type="scientific">Musa troglodytarum</name>
    <name type="common">fe'i banana</name>
    <dbReference type="NCBI Taxonomy" id="320322"/>
    <lineage>
        <taxon>Eukaryota</taxon>
        <taxon>Viridiplantae</taxon>
        <taxon>Streptophyta</taxon>
        <taxon>Embryophyta</taxon>
        <taxon>Tracheophyta</taxon>
        <taxon>Spermatophyta</taxon>
        <taxon>Magnoliopsida</taxon>
        <taxon>Liliopsida</taxon>
        <taxon>Zingiberales</taxon>
        <taxon>Musaceae</taxon>
        <taxon>Musa</taxon>
    </lineage>
</organism>
<gene>
    <name evidence="2" type="ORF">MUK42_11273</name>
</gene>
<dbReference type="EMBL" id="CP097509">
    <property type="protein sequence ID" value="URE16564.1"/>
    <property type="molecule type" value="Genomic_DNA"/>
</dbReference>
<feature type="compositionally biased region" description="Basic residues" evidence="1">
    <location>
        <begin position="23"/>
        <end position="33"/>
    </location>
</feature>
<protein>
    <submittedName>
        <fullName evidence="2">Uncharacterized protein</fullName>
    </submittedName>
</protein>
<sequence>MRRRRKGRQEGGRRPGGRSVGSLRRHGAPRRPGRSPPPWHSARGETRPRTATSTRPISRPSSPWRPGGRPALDTGGAKVASCR</sequence>